<evidence type="ECO:0000256" key="1">
    <source>
        <dbReference type="SAM" id="MobiDB-lite"/>
    </source>
</evidence>
<feature type="region of interest" description="Disordered" evidence="1">
    <location>
        <begin position="1"/>
        <end position="23"/>
    </location>
</feature>
<dbReference type="EMBL" id="KL197738">
    <property type="protein sequence ID" value="KDQ52633.1"/>
    <property type="molecule type" value="Genomic_DNA"/>
</dbReference>
<dbReference type="AlphaFoldDB" id="A0A067PCI5"/>
<reference evidence="3" key="1">
    <citation type="journal article" date="2014" name="Proc. Natl. Acad. Sci. U.S.A.">
        <title>Extensive sampling of basidiomycete genomes demonstrates inadequacy of the white-rot/brown-rot paradigm for wood decay fungi.</title>
        <authorList>
            <person name="Riley R."/>
            <person name="Salamov A.A."/>
            <person name="Brown D.W."/>
            <person name="Nagy L.G."/>
            <person name="Floudas D."/>
            <person name="Held B.W."/>
            <person name="Levasseur A."/>
            <person name="Lombard V."/>
            <person name="Morin E."/>
            <person name="Otillar R."/>
            <person name="Lindquist E.A."/>
            <person name="Sun H."/>
            <person name="LaButti K.M."/>
            <person name="Schmutz J."/>
            <person name="Jabbour D."/>
            <person name="Luo H."/>
            <person name="Baker S.E."/>
            <person name="Pisabarro A.G."/>
            <person name="Walton J.D."/>
            <person name="Blanchette R.A."/>
            <person name="Henrissat B."/>
            <person name="Martin F."/>
            <person name="Cullen D."/>
            <person name="Hibbett D.S."/>
            <person name="Grigoriev I.V."/>
        </authorList>
    </citation>
    <scope>NUCLEOTIDE SEQUENCE [LARGE SCALE GENOMIC DNA]</scope>
    <source>
        <strain evidence="3">MUCL 33604</strain>
    </source>
</reference>
<feature type="compositionally biased region" description="Basic and acidic residues" evidence="1">
    <location>
        <begin position="1"/>
        <end position="16"/>
    </location>
</feature>
<name>A0A067PCI5_9AGAM</name>
<accession>A0A067PCI5</accession>
<organism evidence="2 3">
    <name type="scientific">Jaapia argillacea MUCL 33604</name>
    <dbReference type="NCBI Taxonomy" id="933084"/>
    <lineage>
        <taxon>Eukaryota</taxon>
        <taxon>Fungi</taxon>
        <taxon>Dikarya</taxon>
        <taxon>Basidiomycota</taxon>
        <taxon>Agaricomycotina</taxon>
        <taxon>Agaricomycetes</taxon>
        <taxon>Agaricomycetidae</taxon>
        <taxon>Jaapiales</taxon>
        <taxon>Jaapiaceae</taxon>
        <taxon>Jaapia</taxon>
    </lineage>
</organism>
<dbReference type="Proteomes" id="UP000027265">
    <property type="component" value="Unassembled WGS sequence"/>
</dbReference>
<gene>
    <name evidence="2" type="ORF">JAAARDRAFT_39882</name>
</gene>
<protein>
    <submittedName>
        <fullName evidence="2">Uncharacterized protein</fullName>
    </submittedName>
</protein>
<proteinExistence type="predicted"/>
<keyword evidence="3" id="KW-1185">Reference proteome</keyword>
<evidence type="ECO:0000313" key="2">
    <source>
        <dbReference type="EMBL" id="KDQ52633.1"/>
    </source>
</evidence>
<evidence type="ECO:0000313" key="3">
    <source>
        <dbReference type="Proteomes" id="UP000027265"/>
    </source>
</evidence>
<dbReference type="InParanoid" id="A0A067PCI5"/>
<sequence length="72" mass="8218">MIGRQERDEEMRKGGDEGEGMMTILEDQEKARRQSTYQLPLHDSLRIPTLPEMSTPLVTVKLAAFAYVDLHS</sequence>
<dbReference type="HOGENOM" id="CLU_181678_0_0_1"/>